<dbReference type="AlphaFoldDB" id="A0A6M3X5B1"/>
<proteinExistence type="predicted"/>
<evidence type="ECO:0000313" key="1">
    <source>
        <dbReference type="EMBL" id="QJH92921.1"/>
    </source>
</evidence>
<sequence length="200" mass="23126">MPKHKEKFNNANFEEREFDESTSLDKLQVLARAIRSSRLDSGEFDALVKFVSGKSLDPEEQKAFRESLKKTLSWVFKQIKMEEQADPIRKIMTSVLSVQIQDYIYGVRLNAGPVGKELRRERKDKTGIAKDRATRVTGLRRAEQAYEYLFVDSKESGEYVFGFRFICSFLGFDYVRLRAAILARVDNEGWLDLSDFVNTS</sequence>
<accession>A0A6M3X5B1</accession>
<protein>
    <submittedName>
        <fullName evidence="1">Uncharacterized protein</fullName>
    </submittedName>
</protein>
<reference evidence="1" key="1">
    <citation type="submission" date="2020-03" db="EMBL/GenBank/DDBJ databases">
        <title>The deep terrestrial virosphere.</title>
        <authorList>
            <person name="Holmfeldt K."/>
            <person name="Nilsson E."/>
            <person name="Simone D."/>
            <person name="Lopez-Fernandez M."/>
            <person name="Wu X."/>
            <person name="de Brujin I."/>
            <person name="Lundin D."/>
            <person name="Andersson A."/>
            <person name="Bertilsson S."/>
            <person name="Dopson M."/>
        </authorList>
    </citation>
    <scope>NUCLEOTIDE SEQUENCE</scope>
    <source>
        <strain evidence="1">MM171A02250</strain>
    </source>
</reference>
<name>A0A6M3X5B1_9ZZZZ</name>
<gene>
    <name evidence="1" type="ORF">MM171A02250_0008</name>
</gene>
<dbReference type="EMBL" id="MT143931">
    <property type="protein sequence ID" value="QJH92921.1"/>
    <property type="molecule type" value="Genomic_DNA"/>
</dbReference>
<organism evidence="1">
    <name type="scientific">viral metagenome</name>
    <dbReference type="NCBI Taxonomy" id="1070528"/>
    <lineage>
        <taxon>unclassified sequences</taxon>
        <taxon>metagenomes</taxon>
        <taxon>organismal metagenomes</taxon>
    </lineage>
</organism>